<sequence>MWGEATIDGRRYSAANDSQALGCHHRFAGQYYDEESELHYKRFRYYSPETGQYLSHDLIGLQGGFNPYGYVFDPTGWVDVLGLKPKIPPFDAPSLESDVVRYKPRDVLTATAGSREDAINLAWSQEKQLIQQTGRGTRPWDS</sequence>
<protein>
    <submittedName>
        <fullName evidence="1">RHS repeat-associated core domain protein</fullName>
    </submittedName>
</protein>
<dbReference type="NCBIfam" id="TIGR03696">
    <property type="entry name" value="Rhs_assc_core"/>
    <property type="match status" value="1"/>
</dbReference>
<dbReference type="STRING" id="667128.HMPREF0621_0216"/>
<reference evidence="1 2" key="1">
    <citation type="submission" date="2009-10" db="EMBL/GenBank/DDBJ databases">
        <authorList>
            <person name="Muzny D."/>
            <person name="Qin X."/>
            <person name="Deng J."/>
            <person name="Jiang H."/>
            <person name="Liu Y."/>
            <person name="Qu J."/>
            <person name="Song X.-Z."/>
            <person name="Zhang L."/>
            <person name="Thornton R."/>
            <person name="Coyle M."/>
            <person name="Francisco L."/>
            <person name="Jackson L."/>
            <person name="Javaid M."/>
            <person name="Korchina V."/>
            <person name="Kovar C."/>
            <person name="Mata R."/>
            <person name="Mathew T."/>
            <person name="Ngo R."/>
            <person name="Nguyen L."/>
            <person name="Nguyen N."/>
            <person name="Okwuonu G."/>
            <person name="Ongeri F."/>
            <person name="Pham C."/>
            <person name="Simmons D."/>
            <person name="Wilczek-Boney K."/>
            <person name="Hale W."/>
            <person name="Jakkamsetti A."/>
            <person name="Pham P."/>
            <person name="Ruth R."/>
            <person name="San Lucas F."/>
            <person name="Warren J."/>
            <person name="Zhang J."/>
            <person name="Zhao Z."/>
            <person name="Zhou C."/>
            <person name="Zhu D."/>
            <person name="Lee S."/>
            <person name="Bess C."/>
            <person name="Blankenburg K."/>
            <person name="Forbes L."/>
            <person name="Fu Q."/>
            <person name="Gubbala S."/>
            <person name="Hirani K."/>
            <person name="Jayaseelan J.C."/>
            <person name="Lara F."/>
            <person name="Munidasa M."/>
            <person name="Palculict T."/>
            <person name="Patil S."/>
            <person name="Pu L.-L."/>
            <person name="Saada N."/>
            <person name="Tang L."/>
            <person name="Weissenberger G."/>
            <person name="Zhu Y."/>
            <person name="Hemphill L."/>
            <person name="Shang Y."/>
            <person name="Youmans B."/>
            <person name="Ayvaz T."/>
            <person name="Ross M."/>
            <person name="Santibanez J."/>
            <person name="Aqrawi P."/>
            <person name="Gross S."/>
            <person name="Joshi V."/>
            <person name="Fowler G."/>
            <person name="Nazareth L."/>
            <person name="Reid J."/>
            <person name="Worley K."/>
            <person name="Petrosino J."/>
            <person name="Highlander S."/>
            <person name="Gibbs R."/>
        </authorList>
    </citation>
    <scope>NUCLEOTIDE SEQUENCE [LARGE SCALE GENOMIC DNA]</scope>
    <source>
        <strain evidence="1 2">ATCC 43325</strain>
    </source>
</reference>
<dbReference type="Proteomes" id="UP000005519">
    <property type="component" value="Unassembled WGS sequence"/>
</dbReference>
<evidence type="ECO:0000313" key="1">
    <source>
        <dbReference type="EMBL" id="EEX51412.1"/>
    </source>
</evidence>
<dbReference type="EMBL" id="ACZR01000001">
    <property type="protein sequence ID" value="EEX51412.1"/>
    <property type="molecule type" value="Genomic_DNA"/>
</dbReference>
<dbReference type="PRINTS" id="PR00394">
    <property type="entry name" value="RHSPROTEIN"/>
</dbReference>
<dbReference type="PANTHER" id="PTHR32305">
    <property type="match status" value="1"/>
</dbReference>
<dbReference type="InterPro" id="IPR050708">
    <property type="entry name" value="T6SS_VgrG/RHS"/>
</dbReference>
<organism evidence="1 2">
    <name type="scientific">Pasteurella dagmatis ATCC 43325</name>
    <dbReference type="NCBI Taxonomy" id="667128"/>
    <lineage>
        <taxon>Bacteria</taxon>
        <taxon>Pseudomonadati</taxon>
        <taxon>Pseudomonadota</taxon>
        <taxon>Gammaproteobacteria</taxon>
        <taxon>Pasteurellales</taxon>
        <taxon>Pasteurellaceae</taxon>
        <taxon>Pasteurella</taxon>
    </lineage>
</organism>
<dbReference type="AlphaFoldDB" id="C9PMJ2"/>
<gene>
    <name evidence="1" type="primary">rhsA</name>
    <name evidence="1" type="ORF">HMPREF0621_0216</name>
</gene>
<comment type="caution">
    <text evidence="1">The sequence shown here is derived from an EMBL/GenBank/DDBJ whole genome shotgun (WGS) entry which is preliminary data.</text>
</comment>
<dbReference type="InterPro" id="IPR022385">
    <property type="entry name" value="Rhs_assc_core"/>
</dbReference>
<dbReference type="Gene3D" id="2.180.10.10">
    <property type="entry name" value="RHS repeat-associated core"/>
    <property type="match status" value="1"/>
</dbReference>
<dbReference type="PANTHER" id="PTHR32305:SF15">
    <property type="entry name" value="PROTEIN RHSA-RELATED"/>
    <property type="match status" value="1"/>
</dbReference>
<accession>C9PMJ2</accession>
<dbReference type="HOGENOM" id="CLU_1813960_0_0_6"/>
<name>C9PMJ2_9PAST</name>
<evidence type="ECO:0000313" key="2">
    <source>
        <dbReference type="Proteomes" id="UP000005519"/>
    </source>
</evidence>
<dbReference type="RefSeq" id="WP_005765208.1">
    <property type="nucleotide sequence ID" value="NZ_GG704815.1"/>
</dbReference>
<proteinExistence type="predicted"/>
<keyword evidence="2" id="KW-1185">Reference proteome</keyword>